<evidence type="ECO:0000259" key="1">
    <source>
        <dbReference type="Pfam" id="PF01979"/>
    </source>
</evidence>
<dbReference type="InterPro" id="IPR006680">
    <property type="entry name" value="Amidohydro-rel"/>
</dbReference>
<dbReference type="Gene3D" id="3.20.20.140">
    <property type="entry name" value="Metal-dependent hydrolases"/>
    <property type="match status" value="1"/>
</dbReference>
<dbReference type="Proteomes" id="UP000707206">
    <property type="component" value="Unassembled WGS sequence"/>
</dbReference>
<dbReference type="PANTHER" id="PTHR43135:SF3">
    <property type="entry name" value="ALPHA-D-RIBOSE 1-METHYLPHOSPHONATE 5-TRIPHOSPHATE DIPHOSPHATASE"/>
    <property type="match status" value="1"/>
</dbReference>
<dbReference type="RefSeq" id="WP_152573950.1">
    <property type="nucleotide sequence ID" value="NZ_VIKU02000002.1"/>
</dbReference>
<gene>
    <name evidence="2" type="ORF">FK220_008825</name>
</gene>
<keyword evidence="3" id="KW-1185">Reference proteome</keyword>
<dbReference type="PROSITE" id="PS51257">
    <property type="entry name" value="PROKAR_LIPOPROTEIN"/>
    <property type="match status" value="1"/>
</dbReference>
<sequence>MKKLVFIAASILLGSCNQAQEKRVSPSATLISNVHIIDVRLGAVSEKRQVVIDSGKIQYILETIETPENFALQIDGTGKYLLPGLAEMHAHIPPPTTDPERIAETLFLYLSNGITTIRGMLGDPAHLVLREKAAKDEILSPRIFTSSPSLNGNSVRSTQEAREKVTAYRKAGYDFLKIHPGIQLDVFDEIVKTANEVDIRFAGHVPVDVGIRHALESKYASIDHVDGFLEGLVPESANVQPNENGFFGYNFTPLADIDHIDELVQMAENNEVWIVPTQSLFERWFAPIDADELLKQPEMKYMPASTLRSWKQRKNESTGANTGFNEEQWQQFTNIRRALIKSLQDKGHGMLLGSDAPQLFNVPGFSIHHEIDGMTKAGLTPLQIIQSGTLNPAIFFGMGNTFGEVREGLEADLILLNANPLKDLEALRELSGVMVRGTWLSKPEIDKKLAEIANNAMKN</sequence>
<dbReference type="GO" id="GO:0016810">
    <property type="term" value="F:hydrolase activity, acting on carbon-nitrogen (but not peptide) bonds"/>
    <property type="evidence" value="ECO:0007669"/>
    <property type="project" value="InterPro"/>
</dbReference>
<dbReference type="Pfam" id="PF01979">
    <property type="entry name" value="Amidohydro_1"/>
    <property type="match status" value="1"/>
</dbReference>
<dbReference type="InterPro" id="IPR011059">
    <property type="entry name" value="Metal-dep_hydrolase_composite"/>
</dbReference>
<dbReference type="AlphaFoldDB" id="A0A967AZL9"/>
<reference evidence="2" key="2">
    <citation type="submission" date="2020-03" db="EMBL/GenBank/DDBJ databases">
        <title>Flavobacteriaceae bacterium strain TP-CH-4, a member of the family Flavobacteriaceae isolated from a deep-sea seamount.</title>
        <authorList>
            <person name="Zhang D.-C."/>
        </authorList>
    </citation>
    <scope>NUCLEOTIDE SEQUENCE</scope>
    <source>
        <strain evidence="2">TP-CH-4</strain>
    </source>
</reference>
<protein>
    <submittedName>
        <fullName evidence="2">Amidohydrolase family protein</fullName>
    </submittedName>
</protein>
<proteinExistence type="predicted"/>
<accession>A0A967AZL9</accession>
<reference evidence="2" key="1">
    <citation type="submission" date="2019-07" db="EMBL/GenBank/DDBJ databases">
        <authorList>
            <person name="De-Chao Zhang Q."/>
        </authorList>
    </citation>
    <scope>NUCLEOTIDE SEQUENCE</scope>
    <source>
        <strain evidence="2">TP-CH-4</strain>
    </source>
</reference>
<dbReference type="PANTHER" id="PTHR43135">
    <property type="entry name" value="ALPHA-D-RIBOSE 1-METHYLPHOSPHONATE 5-TRIPHOSPHATE DIPHOSPHATASE"/>
    <property type="match status" value="1"/>
</dbReference>
<name>A0A967AZL9_9FLAO</name>
<evidence type="ECO:0000313" key="3">
    <source>
        <dbReference type="Proteomes" id="UP000707206"/>
    </source>
</evidence>
<organism evidence="2 3">
    <name type="scientific">Pelagihabitans pacificus</name>
    <dbReference type="NCBI Taxonomy" id="2696054"/>
    <lineage>
        <taxon>Bacteria</taxon>
        <taxon>Pseudomonadati</taxon>
        <taxon>Bacteroidota</taxon>
        <taxon>Flavobacteriia</taxon>
        <taxon>Flavobacteriales</taxon>
        <taxon>Flavobacteriaceae</taxon>
        <taxon>Pelagihabitans</taxon>
    </lineage>
</organism>
<dbReference type="SUPFAM" id="SSF51338">
    <property type="entry name" value="Composite domain of metallo-dependent hydrolases"/>
    <property type="match status" value="1"/>
</dbReference>
<dbReference type="SUPFAM" id="SSF51556">
    <property type="entry name" value="Metallo-dependent hydrolases"/>
    <property type="match status" value="1"/>
</dbReference>
<dbReference type="EMBL" id="VIKU02000002">
    <property type="protein sequence ID" value="NHF59441.1"/>
    <property type="molecule type" value="Genomic_DNA"/>
</dbReference>
<comment type="caution">
    <text evidence="2">The sequence shown here is derived from an EMBL/GenBank/DDBJ whole genome shotgun (WGS) entry which is preliminary data.</text>
</comment>
<evidence type="ECO:0000313" key="2">
    <source>
        <dbReference type="EMBL" id="NHF59441.1"/>
    </source>
</evidence>
<dbReference type="InterPro" id="IPR051781">
    <property type="entry name" value="Metallo-dep_Hydrolase"/>
</dbReference>
<dbReference type="Gene3D" id="2.30.40.10">
    <property type="entry name" value="Urease, subunit C, domain 1"/>
    <property type="match status" value="1"/>
</dbReference>
<feature type="domain" description="Amidohydrolase-related" evidence="1">
    <location>
        <begin position="80"/>
        <end position="439"/>
    </location>
</feature>
<dbReference type="InterPro" id="IPR032466">
    <property type="entry name" value="Metal_Hydrolase"/>
</dbReference>